<name>A0A6G9YQR1_9NOCA</name>
<organism evidence="8 9">
    <name type="scientific">Nocardia arthritidis</name>
    <dbReference type="NCBI Taxonomy" id="228602"/>
    <lineage>
        <taxon>Bacteria</taxon>
        <taxon>Bacillati</taxon>
        <taxon>Actinomycetota</taxon>
        <taxon>Actinomycetes</taxon>
        <taxon>Mycobacteriales</taxon>
        <taxon>Nocardiaceae</taxon>
        <taxon>Nocardia</taxon>
    </lineage>
</organism>
<evidence type="ECO:0000256" key="2">
    <source>
        <dbReference type="ARBA" id="ARBA00022475"/>
    </source>
</evidence>
<feature type="transmembrane region" description="Helical" evidence="7">
    <location>
        <begin position="153"/>
        <end position="178"/>
    </location>
</feature>
<evidence type="ECO:0000256" key="1">
    <source>
        <dbReference type="ARBA" id="ARBA00004141"/>
    </source>
</evidence>
<dbReference type="EMBL" id="CP046172">
    <property type="protein sequence ID" value="QIS15542.1"/>
    <property type="molecule type" value="Genomic_DNA"/>
</dbReference>
<feature type="region of interest" description="Disordered" evidence="6">
    <location>
        <begin position="53"/>
        <end position="79"/>
    </location>
</feature>
<feature type="transmembrane region" description="Helical" evidence="7">
    <location>
        <begin position="198"/>
        <end position="220"/>
    </location>
</feature>
<dbReference type="PANTHER" id="PTHR34857">
    <property type="entry name" value="SLL0384 PROTEIN"/>
    <property type="match status" value="1"/>
</dbReference>
<feature type="compositionally biased region" description="Low complexity" evidence="6">
    <location>
        <begin position="58"/>
        <end position="69"/>
    </location>
</feature>
<dbReference type="KEGG" id="nah:F5544_38605"/>
<dbReference type="GO" id="GO:0005886">
    <property type="term" value="C:plasma membrane"/>
    <property type="evidence" value="ECO:0007669"/>
    <property type="project" value="UniProtKB-ARBA"/>
</dbReference>
<dbReference type="Pfam" id="PF02361">
    <property type="entry name" value="CbiQ"/>
    <property type="match status" value="1"/>
</dbReference>
<feature type="transmembrane region" description="Helical" evidence="7">
    <location>
        <begin position="125"/>
        <end position="146"/>
    </location>
</feature>
<accession>A0A6G9YQR1</accession>
<evidence type="ECO:0000313" key="9">
    <source>
        <dbReference type="Proteomes" id="UP000503540"/>
    </source>
</evidence>
<evidence type="ECO:0000256" key="7">
    <source>
        <dbReference type="SAM" id="Phobius"/>
    </source>
</evidence>
<keyword evidence="9" id="KW-1185">Reference proteome</keyword>
<evidence type="ECO:0000256" key="5">
    <source>
        <dbReference type="ARBA" id="ARBA00023136"/>
    </source>
</evidence>
<keyword evidence="2" id="KW-1003">Cell membrane</keyword>
<dbReference type="PANTHER" id="PTHR34857:SF2">
    <property type="entry name" value="SLL0384 PROTEIN"/>
    <property type="match status" value="1"/>
</dbReference>
<keyword evidence="5 7" id="KW-0472">Membrane</keyword>
<proteinExistence type="predicted"/>
<protein>
    <submittedName>
        <fullName evidence="8">Energy-coupling factor transporter transmembrane protein EcfT</fullName>
    </submittedName>
</protein>
<dbReference type="InterPro" id="IPR051611">
    <property type="entry name" value="ECF_transporter_component"/>
</dbReference>
<evidence type="ECO:0000256" key="6">
    <source>
        <dbReference type="SAM" id="MobiDB-lite"/>
    </source>
</evidence>
<dbReference type="AlphaFoldDB" id="A0A6G9YQR1"/>
<evidence type="ECO:0000256" key="4">
    <source>
        <dbReference type="ARBA" id="ARBA00022989"/>
    </source>
</evidence>
<evidence type="ECO:0000313" key="8">
    <source>
        <dbReference type="EMBL" id="QIS15542.1"/>
    </source>
</evidence>
<dbReference type="CDD" id="cd16914">
    <property type="entry name" value="EcfT"/>
    <property type="match status" value="1"/>
</dbReference>
<evidence type="ECO:0000256" key="3">
    <source>
        <dbReference type="ARBA" id="ARBA00022692"/>
    </source>
</evidence>
<keyword evidence="3 7" id="KW-0812">Transmembrane</keyword>
<comment type="subcellular location">
    <subcellularLocation>
        <location evidence="1">Membrane</location>
        <topology evidence="1">Multi-pass membrane protein</topology>
    </subcellularLocation>
</comment>
<feature type="transmembrane region" description="Helical" evidence="7">
    <location>
        <begin position="88"/>
        <end position="105"/>
    </location>
</feature>
<dbReference type="Proteomes" id="UP000503540">
    <property type="component" value="Chromosome"/>
</dbReference>
<dbReference type="InterPro" id="IPR003339">
    <property type="entry name" value="ABC/ECF_trnsptr_transmembrane"/>
</dbReference>
<sequence length="309" mass="32686">MVRRAVSAVVLCPRRIPVQPLYAGDGRGLPRAPRRAVVTRRIGRLRPVPARVRRPRRPAGNAAAGQALPEGRAGVTSRTSRWELDPRVALALLLAASVALMSPGGTRFVPAALITGVLLAFSARAWRRAAGLVGTVAVTAAVAYLSRAAAWPVLGLVSVTAGYGLRLLAVGGIAVHLIRTIPPTRLTAALRSARVPMAFTVSGAVLLRFVPAIVGEARAVRAAMRLRGLGGWWMMLRHPMLSVEFFTVPLIASSLRAAEDLSASALLRGLGSHPRPTSMRPLRLGPVDVAAAMVFAMLVAATLCWETGR</sequence>
<reference evidence="8 9" key="1">
    <citation type="journal article" date="2019" name="ACS Chem. Biol.">
        <title>Identification and Mobilization of a Cryptic Antibiotic Biosynthesis Gene Locus from a Human-Pathogenic Nocardia Isolate.</title>
        <authorList>
            <person name="Herisse M."/>
            <person name="Ishida K."/>
            <person name="Porter J.L."/>
            <person name="Howden B."/>
            <person name="Hertweck C."/>
            <person name="Stinear T.P."/>
            <person name="Pidot S.J."/>
        </authorList>
    </citation>
    <scope>NUCLEOTIDE SEQUENCE [LARGE SCALE GENOMIC DNA]</scope>
    <source>
        <strain evidence="8 9">AUSMDU00012717</strain>
    </source>
</reference>
<keyword evidence="4 7" id="KW-1133">Transmembrane helix</keyword>
<gene>
    <name evidence="8" type="ORF">F5544_38605</name>
</gene>